<evidence type="ECO:0000313" key="3">
    <source>
        <dbReference type="EMBL" id="CAE4656750.1"/>
    </source>
</evidence>
<evidence type="ECO:0000259" key="1">
    <source>
        <dbReference type="PROSITE" id="PS50404"/>
    </source>
</evidence>
<dbReference type="PROSITE" id="PS50404">
    <property type="entry name" value="GST_NTER"/>
    <property type="match status" value="1"/>
</dbReference>
<dbReference type="SUPFAM" id="SSF47616">
    <property type="entry name" value="GST C-terminal domain-like"/>
    <property type="match status" value="1"/>
</dbReference>
<dbReference type="InterPro" id="IPR004045">
    <property type="entry name" value="Glutathione_S-Trfase_N"/>
</dbReference>
<dbReference type="PANTHER" id="PTHR43968:SF14">
    <property type="entry name" value="GLUTATHIONE S-TRANSFERASE"/>
    <property type="match status" value="1"/>
</dbReference>
<dbReference type="InterPro" id="IPR038719">
    <property type="entry name" value="Phycobilisome_asu/bsu_sf"/>
</dbReference>
<dbReference type="InterPro" id="IPR036282">
    <property type="entry name" value="Glutathione-S-Trfase_C_sf"/>
</dbReference>
<dbReference type="AlphaFoldDB" id="A0A7S4SV10"/>
<feature type="domain" description="GST C-terminal" evidence="2">
    <location>
        <begin position="46"/>
        <end position="183"/>
    </location>
</feature>
<dbReference type="EMBL" id="HBNS01054542">
    <property type="protein sequence ID" value="CAE4656750.1"/>
    <property type="molecule type" value="Transcribed_RNA"/>
</dbReference>
<sequence length="372" mass="41036">MRCYGDKPSSFLRLQPNGNIPVAIIDGTIYNQSNDIMSALETLFPDHKSLSPKDEDRAKASELLRLERNIFGAWMYWLTGGGDRSKADFISTLEVVERELQQSKGGDFFLGKDVTLVDMMFAPFLERACASLLFFKGYQIRVAPGQPTNFPAVNRWFDAMEQLESYQLTKSDYYTHCWDLPPQLGGCTYEKGGEPYERAINGGLTLDGTRESWALPLEPHLGGLEPDWNWCGDESAARREAADRLVANHKNIVMFAARGAGRKGSPPVMAALSDPNAKPNEDVTNAVDAVLRVVSTAMLEGTENGEVEQTMLDVANAVVQEGGIEYADGVVASLAYLRDRIGVPRDMRLPAAMQLRAHLNWAAGKILNAQDA</sequence>
<accession>A0A7S4SV10</accession>
<feature type="domain" description="GST N-terminal" evidence="1">
    <location>
        <begin position="1"/>
        <end position="48"/>
    </location>
</feature>
<evidence type="ECO:0008006" key="4">
    <source>
        <dbReference type="Google" id="ProtNLM"/>
    </source>
</evidence>
<dbReference type="CDD" id="cd00570">
    <property type="entry name" value="GST_N_family"/>
    <property type="match status" value="1"/>
</dbReference>
<reference evidence="3" key="1">
    <citation type="submission" date="2021-01" db="EMBL/GenBank/DDBJ databases">
        <authorList>
            <person name="Corre E."/>
            <person name="Pelletier E."/>
            <person name="Niang G."/>
            <person name="Scheremetjew M."/>
            <person name="Finn R."/>
            <person name="Kale V."/>
            <person name="Holt S."/>
            <person name="Cochrane G."/>
            <person name="Meng A."/>
            <person name="Brown T."/>
            <person name="Cohen L."/>
        </authorList>
    </citation>
    <scope>NUCLEOTIDE SEQUENCE</scope>
    <source>
        <strain evidence="3">GSO104</strain>
    </source>
</reference>
<dbReference type="Pfam" id="PF13410">
    <property type="entry name" value="GST_C_2"/>
    <property type="match status" value="1"/>
</dbReference>
<dbReference type="SUPFAM" id="SSF52833">
    <property type="entry name" value="Thioredoxin-like"/>
    <property type="match status" value="1"/>
</dbReference>
<gene>
    <name evidence="3" type="ORF">DBRI00130_LOCUS39562</name>
</gene>
<dbReference type="InterPro" id="IPR050983">
    <property type="entry name" value="GST_Omega/HSP26"/>
</dbReference>
<dbReference type="Gene3D" id="1.10.490.20">
    <property type="entry name" value="Phycocyanins"/>
    <property type="match status" value="1"/>
</dbReference>
<dbReference type="InterPro" id="IPR010987">
    <property type="entry name" value="Glutathione-S-Trfase_C-like"/>
</dbReference>
<dbReference type="PROSITE" id="PS50405">
    <property type="entry name" value="GST_CTER"/>
    <property type="match status" value="1"/>
</dbReference>
<dbReference type="GO" id="GO:0005737">
    <property type="term" value="C:cytoplasm"/>
    <property type="evidence" value="ECO:0007669"/>
    <property type="project" value="TreeGrafter"/>
</dbReference>
<dbReference type="InterPro" id="IPR036249">
    <property type="entry name" value="Thioredoxin-like_sf"/>
</dbReference>
<name>A0A7S4SV10_9STRA</name>
<dbReference type="Gene3D" id="1.20.1050.10">
    <property type="match status" value="1"/>
</dbReference>
<protein>
    <recommendedName>
        <fullName evidence="4">GST C-terminal domain-containing protein</fullName>
    </recommendedName>
</protein>
<dbReference type="Gene3D" id="3.40.30.10">
    <property type="entry name" value="Glutaredoxin"/>
    <property type="match status" value="1"/>
</dbReference>
<dbReference type="PANTHER" id="PTHR43968">
    <property type="match status" value="1"/>
</dbReference>
<evidence type="ECO:0000259" key="2">
    <source>
        <dbReference type="PROSITE" id="PS50405"/>
    </source>
</evidence>
<organism evidence="3">
    <name type="scientific">Ditylum brightwellii</name>
    <dbReference type="NCBI Taxonomy" id="49249"/>
    <lineage>
        <taxon>Eukaryota</taxon>
        <taxon>Sar</taxon>
        <taxon>Stramenopiles</taxon>
        <taxon>Ochrophyta</taxon>
        <taxon>Bacillariophyta</taxon>
        <taxon>Mediophyceae</taxon>
        <taxon>Lithodesmiophycidae</taxon>
        <taxon>Lithodesmiales</taxon>
        <taxon>Lithodesmiaceae</taxon>
        <taxon>Ditylum</taxon>
    </lineage>
</organism>
<proteinExistence type="predicted"/>